<evidence type="ECO:0000256" key="2">
    <source>
        <dbReference type="ARBA" id="ARBA00022525"/>
    </source>
</evidence>
<dbReference type="InterPro" id="IPR033116">
    <property type="entry name" value="TRYPSIN_SER"/>
</dbReference>
<dbReference type="InterPro" id="IPR000001">
    <property type="entry name" value="Kringle"/>
</dbReference>
<dbReference type="Gene3D" id="2.40.10.10">
    <property type="entry name" value="Trypsin-like serine proteases"/>
    <property type="match status" value="1"/>
</dbReference>
<dbReference type="PROSITE" id="PS00135">
    <property type="entry name" value="TRYPSIN_SER"/>
    <property type="match status" value="1"/>
</dbReference>
<evidence type="ECO:0000259" key="18">
    <source>
        <dbReference type="PROSITE" id="PS50026"/>
    </source>
</evidence>
<dbReference type="InterPro" id="IPR001314">
    <property type="entry name" value="Peptidase_S1A"/>
</dbReference>
<evidence type="ECO:0000256" key="8">
    <source>
        <dbReference type="ARBA" id="ARBA00022801"/>
    </source>
</evidence>
<feature type="compositionally biased region" description="Basic and acidic residues" evidence="16">
    <location>
        <begin position="24"/>
        <end position="65"/>
    </location>
</feature>
<keyword evidence="2" id="KW-0964">Secreted</keyword>
<evidence type="ECO:0000256" key="14">
    <source>
        <dbReference type="PROSITE-ProRule" id="PRU00121"/>
    </source>
</evidence>
<evidence type="ECO:0000256" key="12">
    <source>
        <dbReference type="ARBA" id="ARBA00038868"/>
    </source>
</evidence>
<dbReference type="PROSITE" id="PS00022">
    <property type="entry name" value="EGF_1"/>
    <property type="match status" value="2"/>
</dbReference>
<dbReference type="InterPro" id="IPR009003">
    <property type="entry name" value="Peptidase_S1_PA"/>
</dbReference>
<feature type="domain" description="Peptidase S1" evidence="20">
    <location>
        <begin position="381"/>
        <end position="622"/>
    </location>
</feature>
<evidence type="ECO:0000256" key="17">
    <source>
        <dbReference type="SAM" id="SignalP"/>
    </source>
</evidence>
<dbReference type="PROSITE" id="PS50026">
    <property type="entry name" value="EGF_3"/>
    <property type="match status" value="2"/>
</dbReference>
<dbReference type="SMART" id="SM00020">
    <property type="entry name" value="Tryp_SPc"/>
    <property type="match status" value="1"/>
</dbReference>
<evidence type="ECO:0000256" key="7">
    <source>
        <dbReference type="ARBA" id="ARBA00022737"/>
    </source>
</evidence>
<dbReference type="CDD" id="cd00108">
    <property type="entry name" value="KR"/>
    <property type="match status" value="1"/>
</dbReference>
<organism evidence="21 22">
    <name type="scientific">Betta splendens</name>
    <name type="common">Siamese fighting fish</name>
    <dbReference type="NCBI Taxonomy" id="158456"/>
    <lineage>
        <taxon>Eukaryota</taxon>
        <taxon>Metazoa</taxon>
        <taxon>Chordata</taxon>
        <taxon>Craniata</taxon>
        <taxon>Vertebrata</taxon>
        <taxon>Euteleostomi</taxon>
        <taxon>Actinopterygii</taxon>
        <taxon>Neopterygii</taxon>
        <taxon>Teleostei</taxon>
        <taxon>Neoteleostei</taxon>
        <taxon>Acanthomorphata</taxon>
        <taxon>Anabantaria</taxon>
        <taxon>Anabantiformes</taxon>
        <taxon>Anabantoidei</taxon>
        <taxon>Osphronemidae</taxon>
        <taxon>Betta</taxon>
    </lineage>
</organism>
<evidence type="ECO:0000256" key="4">
    <source>
        <dbReference type="ARBA" id="ARBA00022572"/>
    </source>
</evidence>
<dbReference type="GO" id="GO:0006508">
    <property type="term" value="P:proteolysis"/>
    <property type="evidence" value="ECO:0007669"/>
    <property type="project" value="UniProtKB-KW"/>
</dbReference>
<dbReference type="Gene3D" id="2.40.20.10">
    <property type="entry name" value="Plasminogen Kringle 4"/>
    <property type="match status" value="1"/>
</dbReference>
<dbReference type="AlphaFoldDB" id="A0A6P7KLR4"/>
<keyword evidence="10 13" id="KW-1015">Disulfide bond</keyword>
<reference evidence="22" key="1">
    <citation type="submission" date="2025-08" db="UniProtKB">
        <authorList>
            <consortium name="RefSeq"/>
        </authorList>
    </citation>
    <scope>IDENTIFICATION</scope>
</reference>
<evidence type="ECO:0000256" key="13">
    <source>
        <dbReference type="PROSITE-ProRule" id="PRU00076"/>
    </source>
</evidence>
<feature type="domain" description="EGF-like" evidence="18">
    <location>
        <begin position="189"/>
        <end position="225"/>
    </location>
</feature>
<name>A0A6P7KLR4_BETSP</name>
<feature type="disulfide bond" evidence="13">
    <location>
        <begin position="139"/>
        <end position="148"/>
    </location>
</feature>
<dbReference type="FunFam" id="2.40.10.10:FF:000069">
    <property type="entry name" value="Hyaluronan-binding protein 2"/>
    <property type="match status" value="1"/>
</dbReference>
<dbReference type="PROSITE" id="PS01186">
    <property type="entry name" value="EGF_2"/>
    <property type="match status" value="3"/>
</dbReference>
<keyword evidence="21" id="KW-1185">Reference proteome</keyword>
<dbReference type="FunFam" id="2.10.25.10:FF:000095">
    <property type="entry name" value="Notch, isoform B"/>
    <property type="match status" value="1"/>
</dbReference>
<dbReference type="GO" id="GO:0004252">
    <property type="term" value="F:serine-type endopeptidase activity"/>
    <property type="evidence" value="ECO:0007669"/>
    <property type="project" value="UniProtKB-EC"/>
</dbReference>
<evidence type="ECO:0000256" key="15">
    <source>
        <dbReference type="RuleBase" id="RU363034"/>
    </source>
</evidence>
<dbReference type="PROSITE" id="PS00021">
    <property type="entry name" value="KRINGLE_1"/>
    <property type="match status" value="1"/>
</dbReference>
<dbReference type="CDD" id="cd00054">
    <property type="entry name" value="EGF_CA"/>
    <property type="match status" value="2"/>
</dbReference>
<gene>
    <name evidence="22" type="primary">habp2</name>
</gene>
<dbReference type="InParanoid" id="A0A6P7KLR4"/>
<comment type="caution">
    <text evidence="13">Lacks conserved residue(s) required for the propagation of feature annotation.</text>
</comment>
<dbReference type="SUPFAM" id="SSF57196">
    <property type="entry name" value="EGF/Laminin"/>
    <property type="match status" value="1"/>
</dbReference>
<dbReference type="PROSITE" id="PS50070">
    <property type="entry name" value="KRINGLE_2"/>
    <property type="match status" value="1"/>
</dbReference>
<dbReference type="FunFam" id="2.40.20.10:FF:000001">
    <property type="entry name" value="Urokinase-type plasminogen activator"/>
    <property type="match status" value="1"/>
</dbReference>
<dbReference type="InterPro" id="IPR001254">
    <property type="entry name" value="Trypsin_dom"/>
</dbReference>
<dbReference type="SMART" id="SM00181">
    <property type="entry name" value="EGF"/>
    <property type="match status" value="3"/>
</dbReference>
<keyword evidence="3 13" id="KW-0245">EGF-like domain</keyword>
<evidence type="ECO:0000256" key="6">
    <source>
        <dbReference type="ARBA" id="ARBA00022729"/>
    </source>
</evidence>
<dbReference type="CTD" id="3026"/>
<keyword evidence="5 15" id="KW-0645">Protease</keyword>
<keyword evidence="6 17" id="KW-0732">Signal</keyword>
<sequence length="626" mass="69306">MDLKLLFCCFLFAALLTPAHLKDEKDKRRNHEQRDHGHHSEERHRGEEHRDGVRHDGSRDHENRDVKKHIKGKLTRSRGRFKDIVEDIFFKIVDKIPDDDEEDDWLSELQELTGRCSQNPCLNNGVCKEKGKRRFKCDCPKPFQGKRCEKGPQICKVGLCGRGECVLTSAPPFYQCKCKAPFQPPDCKTFSVCEPNPCRNGGNCIKDGNDFDCECPQGYSGRFCLVGPNDCYVDNGQSYRGNVSETDDGDECLHWNSHFVLANGINPFTAYQDKDGLGPHNFCRNPDGDTRPWCFYRRGRKLRWDYCDVTKCPEPTGPTAAPQPTSAKPPPTTQATTTTKAPTKAPIHTPPPGPPVPSATPPPQQFSVCGKPQPKRAITRIFGGLKVTAGTLPWQVSLQVRPKNSNQAFKHICGGVLIASCWVLTAGHCILPNRDMQVVMGDLSLNMTEGTEQTLPVENVILHENFRETPTAVYNDIALLRLQGTAGVCATETQFVKAACLPDAPLPDGMECTISGWGVTEQEQYGANHLLKAEVLLINQEKCSEPAIYGPVLDTTMFCAGHLQGGADSCQGDSGGPLTCNENRTHVVYGLVSWGDECGRANKPGVYTRVTHFLNWIKSKIQTASP</sequence>
<dbReference type="PRINTS" id="PR00018">
    <property type="entry name" value="KRINGLE"/>
</dbReference>
<dbReference type="SMART" id="SM00130">
    <property type="entry name" value="KR"/>
    <property type="match status" value="1"/>
</dbReference>
<dbReference type="InterPro" id="IPR018114">
    <property type="entry name" value="TRYPSIN_HIS"/>
</dbReference>
<keyword evidence="7" id="KW-0677">Repeat</keyword>
<dbReference type="PROSITE" id="PS00134">
    <property type="entry name" value="TRYPSIN_HIS"/>
    <property type="match status" value="1"/>
</dbReference>
<dbReference type="InterPro" id="IPR018056">
    <property type="entry name" value="Kringle_CS"/>
</dbReference>
<feature type="disulfide bond" evidence="13">
    <location>
        <begin position="215"/>
        <end position="224"/>
    </location>
</feature>
<evidence type="ECO:0000256" key="5">
    <source>
        <dbReference type="ARBA" id="ARBA00022670"/>
    </source>
</evidence>
<feature type="compositionally biased region" description="Low complexity" evidence="16">
    <location>
        <begin position="333"/>
        <end position="347"/>
    </location>
</feature>
<evidence type="ECO:0000256" key="9">
    <source>
        <dbReference type="ARBA" id="ARBA00022825"/>
    </source>
</evidence>
<evidence type="ECO:0000256" key="10">
    <source>
        <dbReference type="ARBA" id="ARBA00023157"/>
    </source>
</evidence>
<dbReference type="Proteomes" id="UP000515150">
    <property type="component" value="Chromosome 15"/>
</dbReference>
<feature type="compositionally biased region" description="Pro residues" evidence="16">
    <location>
        <begin position="348"/>
        <end position="364"/>
    </location>
</feature>
<dbReference type="Pfam" id="PF00051">
    <property type="entry name" value="Kringle"/>
    <property type="match status" value="1"/>
</dbReference>
<dbReference type="SUPFAM" id="SSF57440">
    <property type="entry name" value="Kringle-like"/>
    <property type="match status" value="1"/>
</dbReference>
<evidence type="ECO:0000256" key="1">
    <source>
        <dbReference type="ARBA" id="ARBA00004239"/>
    </source>
</evidence>
<dbReference type="KEGG" id="bspl:114842128"/>
<dbReference type="GO" id="GO:0005615">
    <property type="term" value="C:extracellular space"/>
    <property type="evidence" value="ECO:0007669"/>
    <property type="project" value="TreeGrafter"/>
</dbReference>
<dbReference type="FunCoup" id="A0A6P7KLR4">
    <property type="interactions" value="452"/>
</dbReference>
<feature type="domain" description="EGF-like" evidence="18">
    <location>
        <begin position="112"/>
        <end position="149"/>
    </location>
</feature>
<comment type="catalytic activity">
    <reaction evidence="11">
        <text>Preferential cleavage: Arg-|-Xaa, Lys-|-Xaa.</text>
        <dbReference type="EC" id="3.4.21.4"/>
    </reaction>
</comment>
<dbReference type="Gene3D" id="2.10.25.10">
    <property type="entry name" value="Laminin"/>
    <property type="match status" value="2"/>
</dbReference>
<evidence type="ECO:0000313" key="21">
    <source>
        <dbReference type="Proteomes" id="UP000515150"/>
    </source>
</evidence>
<dbReference type="PRINTS" id="PR00722">
    <property type="entry name" value="CHYMOTRYPSIN"/>
</dbReference>
<dbReference type="PANTHER" id="PTHR24264:SF40">
    <property type="entry name" value="HYALURONAN-BINDING PROTEIN 2"/>
    <property type="match status" value="1"/>
</dbReference>
<dbReference type="SUPFAM" id="SSF50494">
    <property type="entry name" value="Trypsin-like serine proteases"/>
    <property type="match status" value="1"/>
</dbReference>
<dbReference type="Pfam" id="PF00008">
    <property type="entry name" value="EGF"/>
    <property type="match status" value="2"/>
</dbReference>
<dbReference type="InterPro" id="IPR000742">
    <property type="entry name" value="EGF"/>
</dbReference>
<protein>
    <recommendedName>
        <fullName evidence="12">trypsin</fullName>
        <ecNumber evidence="12">3.4.21.4</ecNumber>
    </recommendedName>
</protein>
<dbReference type="Pfam" id="PF00089">
    <property type="entry name" value="Trypsin"/>
    <property type="match status" value="1"/>
</dbReference>
<dbReference type="GeneID" id="114842128"/>
<feature type="signal peptide" evidence="17">
    <location>
        <begin position="1"/>
        <end position="21"/>
    </location>
</feature>
<dbReference type="CDD" id="cd00190">
    <property type="entry name" value="Tryp_SPc"/>
    <property type="match status" value="1"/>
</dbReference>
<keyword evidence="9 15" id="KW-0720">Serine protease</keyword>
<dbReference type="InterPro" id="IPR043504">
    <property type="entry name" value="Peptidase_S1_PA_chymotrypsin"/>
</dbReference>
<dbReference type="InterPro" id="IPR001881">
    <property type="entry name" value="EGF-like_Ca-bd_dom"/>
</dbReference>
<dbReference type="InterPro" id="IPR013806">
    <property type="entry name" value="Kringle-like"/>
</dbReference>
<evidence type="ECO:0000259" key="19">
    <source>
        <dbReference type="PROSITE" id="PS50070"/>
    </source>
</evidence>
<evidence type="ECO:0000256" key="3">
    <source>
        <dbReference type="ARBA" id="ARBA00022536"/>
    </source>
</evidence>
<dbReference type="InterPro" id="IPR038178">
    <property type="entry name" value="Kringle_sf"/>
</dbReference>
<dbReference type="SMART" id="SM00179">
    <property type="entry name" value="EGF_CA"/>
    <property type="match status" value="2"/>
</dbReference>
<feature type="chain" id="PRO_5028475167" description="trypsin" evidence="17">
    <location>
        <begin position="22"/>
        <end position="626"/>
    </location>
</feature>
<dbReference type="PANTHER" id="PTHR24264">
    <property type="entry name" value="TRYPSIN-RELATED"/>
    <property type="match status" value="1"/>
</dbReference>
<comment type="subcellular location">
    <subcellularLocation>
        <location evidence="1">Secreted</location>
        <location evidence="1">Extracellular space</location>
    </subcellularLocation>
</comment>
<dbReference type="RefSeq" id="XP_028983503.1">
    <property type="nucleotide sequence ID" value="XM_029127670.3"/>
</dbReference>
<proteinExistence type="predicted"/>
<dbReference type="EC" id="3.4.21.4" evidence="12"/>
<evidence type="ECO:0000259" key="20">
    <source>
        <dbReference type="PROSITE" id="PS50240"/>
    </source>
</evidence>
<keyword evidence="4 14" id="KW-0420">Kringle</keyword>
<accession>A0A6P7KLR4</accession>
<evidence type="ECO:0000313" key="22">
    <source>
        <dbReference type="RefSeq" id="XP_028983503.1"/>
    </source>
</evidence>
<dbReference type="InterPro" id="IPR050127">
    <property type="entry name" value="Serine_Proteases_S1"/>
</dbReference>
<dbReference type="PROSITE" id="PS50240">
    <property type="entry name" value="TRYPSIN_DOM"/>
    <property type="match status" value="1"/>
</dbReference>
<dbReference type="GO" id="GO:0005509">
    <property type="term" value="F:calcium ion binding"/>
    <property type="evidence" value="ECO:0007669"/>
    <property type="project" value="InterPro"/>
</dbReference>
<evidence type="ECO:0000256" key="16">
    <source>
        <dbReference type="SAM" id="MobiDB-lite"/>
    </source>
</evidence>
<keyword evidence="8 15" id="KW-0378">Hydrolase</keyword>
<feature type="region of interest" description="Disordered" evidence="16">
    <location>
        <begin position="24"/>
        <end position="67"/>
    </location>
</feature>
<feature type="region of interest" description="Disordered" evidence="16">
    <location>
        <begin position="315"/>
        <end position="371"/>
    </location>
</feature>
<evidence type="ECO:0000256" key="11">
    <source>
        <dbReference type="ARBA" id="ARBA00036320"/>
    </source>
</evidence>
<dbReference type="OrthoDB" id="9937281at2759"/>
<feature type="domain" description="Kringle" evidence="19">
    <location>
        <begin position="230"/>
        <end position="312"/>
    </location>
</feature>